<feature type="compositionally biased region" description="Acidic residues" evidence="3">
    <location>
        <begin position="136"/>
        <end position="146"/>
    </location>
</feature>
<keyword evidence="1" id="KW-0853">WD repeat</keyword>
<dbReference type="PANTHER" id="PTHR16017">
    <property type="entry name" value="GASTRULATION DEFECTIVE PROTEIN 1-RELATED"/>
    <property type="match status" value="1"/>
</dbReference>
<protein>
    <submittedName>
        <fullName evidence="4">Uncharacterized protein</fullName>
    </submittedName>
</protein>
<dbReference type="EMBL" id="JANEYF010001849">
    <property type="protein sequence ID" value="KAJ8955965.1"/>
    <property type="molecule type" value="Genomic_DNA"/>
</dbReference>
<accession>A0AAV8YYI4</accession>
<comment type="caution">
    <text evidence="4">The sequence shown here is derived from an EMBL/GenBank/DDBJ whole genome shotgun (WGS) entry which is preliminary data.</text>
</comment>
<keyword evidence="5" id="KW-1185">Reference proteome</keyword>
<organism evidence="4 5">
    <name type="scientific">Rhamnusium bicolor</name>
    <dbReference type="NCBI Taxonomy" id="1586634"/>
    <lineage>
        <taxon>Eukaryota</taxon>
        <taxon>Metazoa</taxon>
        <taxon>Ecdysozoa</taxon>
        <taxon>Arthropoda</taxon>
        <taxon>Hexapoda</taxon>
        <taxon>Insecta</taxon>
        <taxon>Pterygota</taxon>
        <taxon>Neoptera</taxon>
        <taxon>Endopterygota</taxon>
        <taxon>Coleoptera</taxon>
        <taxon>Polyphaga</taxon>
        <taxon>Cucujiformia</taxon>
        <taxon>Chrysomeloidea</taxon>
        <taxon>Cerambycidae</taxon>
        <taxon>Lepturinae</taxon>
        <taxon>Rhagiini</taxon>
        <taxon>Rhamnusium</taxon>
    </lineage>
</organism>
<reference evidence="4" key="1">
    <citation type="journal article" date="2023" name="Insect Mol. Biol.">
        <title>Genome sequencing provides insights into the evolution of gene families encoding plant cell wall-degrading enzymes in longhorned beetles.</title>
        <authorList>
            <person name="Shin N.R."/>
            <person name="Okamura Y."/>
            <person name="Kirsch R."/>
            <person name="Pauchet Y."/>
        </authorList>
    </citation>
    <scope>NUCLEOTIDE SEQUENCE</scope>
    <source>
        <strain evidence="4">RBIC_L_NR</strain>
    </source>
</reference>
<feature type="compositionally biased region" description="Basic and acidic residues" evidence="3">
    <location>
        <begin position="83"/>
        <end position="92"/>
    </location>
</feature>
<dbReference type="GO" id="GO:0005634">
    <property type="term" value="C:nucleus"/>
    <property type="evidence" value="ECO:0007669"/>
    <property type="project" value="TreeGrafter"/>
</dbReference>
<keyword evidence="2" id="KW-0677">Repeat</keyword>
<sequence length="184" mass="20348">MIEPITMNKKISFGKISSNFGQNSEKIEATGTIGTFGPPKAIEVLEDDTEAQQMKEVMGISSFGKKAKTFDIKEMIAQVKATAREVTKKPEEDKFDESEDDVEDDFIGPPIPQDLLLNNEKPVTELKQQKEKNDSDTDESEEEDSQIDQLFIPCSHETQMTHGTKAVTAISVDPSGARLASGMY</sequence>
<dbReference type="InterPro" id="IPR051858">
    <property type="entry name" value="WD_repeat_GAD-1"/>
</dbReference>
<dbReference type="Proteomes" id="UP001162156">
    <property type="component" value="Unassembled WGS sequence"/>
</dbReference>
<dbReference type="GO" id="GO:0035861">
    <property type="term" value="C:site of double-strand break"/>
    <property type="evidence" value="ECO:0007669"/>
    <property type="project" value="TreeGrafter"/>
</dbReference>
<feature type="compositionally biased region" description="Acidic residues" evidence="3">
    <location>
        <begin position="93"/>
        <end position="106"/>
    </location>
</feature>
<feature type="region of interest" description="Disordered" evidence="3">
    <location>
        <begin position="83"/>
        <end position="158"/>
    </location>
</feature>
<evidence type="ECO:0000256" key="2">
    <source>
        <dbReference type="ARBA" id="ARBA00022737"/>
    </source>
</evidence>
<feature type="compositionally biased region" description="Basic and acidic residues" evidence="3">
    <location>
        <begin position="122"/>
        <end position="135"/>
    </location>
</feature>
<dbReference type="PANTHER" id="PTHR16017:SF0">
    <property type="entry name" value="WD REPEAT-CONTAINING PROTEIN 70"/>
    <property type="match status" value="1"/>
</dbReference>
<proteinExistence type="predicted"/>
<name>A0AAV8YYI4_9CUCU</name>
<gene>
    <name evidence="4" type="ORF">NQ314_006814</name>
</gene>
<evidence type="ECO:0000256" key="1">
    <source>
        <dbReference type="ARBA" id="ARBA00022574"/>
    </source>
</evidence>
<evidence type="ECO:0000313" key="4">
    <source>
        <dbReference type="EMBL" id="KAJ8955965.1"/>
    </source>
</evidence>
<evidence type="ECO:0000256" key="3">
    <source>
        <dbReference type="SAM" id="MobiDB-lite"/>
    </source>
</evidence>
<dbReference type="AlphaFoldDB" id="A0AAV8YYI4"/>
<evidence type="ECO:0000313" key="5">
    <source>
        <dbReference type="Proteomes" id="UP001162156"/>
    </source>
</evidence>